<proteinExistence type="predicted"/>
<comment type="caution">
    <text evidence="1">The sequence shown here is derived from an EMBL/GenBank/DDBJ whole genome shotgun (WGS) entry which is preliminary data.</text>
</comment>
<dbReference type="Proteomes" id="UP000094578">
    <property type="component" value="Unassembled WGS sequence"/>
</dbReference>
<name>A0A1E3KZD6_9BACL</name>
<evidence type="ECO:0000313" key="1">
    <source>
        <dbReference type="EMBL" id="ODP26711.1"/>
    </source>
</evidence>
<dbReference type="RefSeq" id="WP_069329161.1">
    <property type="nucleotide sequence ID" value="NZ_MDER01000075.1"/>
</dbReference>
<dbReference type="PATRIC" id="fig|1886670.3.peg.3840"/>
<accession>A0A1E3KZD6</accession>
<reference evidence="1 2" key="1">
    <citation type="submission" date="2016-08" db="EMBL/GenBank/DDBJ databases">
        <title>Genome sequencing of Paenibacillus sp. TI45-13ar, isolated from Korean traditional nuruk.</title>
        <authorList>
            <person name="Kim S.-J."/>
        </authorList>
    </citation>
    <scope>NUCLEOTIDE SEQUENCE [LARGE SCALE GENOMIC DNA]</scope>
    <source>
        <strain evidence="1 2">TI45-13ar</strain>
    </source>
</reference>
<keyword evidence="2" id="KW-1185">Reference proteome</keyword>
<dbReference type="InterPro" id="IPR025716">
    <property type="entry name" value="Post-transcriptional_regulator"/>
</dbReference>
<dbReference type="AlphaFoldDB" id="A0A1E3KZD6"/>
<evidence type="ECO:0000313" key="2">
    <source>
        <dbReference type="Proteomes" id="UP000094578"/>
    </source>
</evidence>
<sequence length="94" mass="10840">MAMEELTNAELTEVIETLCESKAEEFRLLGYENVTSDEIWDCLGHKYDQQGMPKLHELVSDILSMRVNQFMNYVTMSSYKSAPDTWNQAPLDQS</sequence>
<organism evidence="1 2">
    <name type="scientific">Paenibacillus nuruki</name>
    <dbReference type="NCBI Taxonomy" id="1886670"/>
    <lineage>
        <taxon>Bacteria</taxon>
        <taxon>Bacillati</taxon>
        <taxon>Bacillota</taxon>
        <taxon>Bacilli</taxon>
        <taxon>Bacillales</taxon>
        <taxon>Paenibacillaceae</taxon>
        <taxon>Paenibacillus</taxon>
    </lineage>
</organism>
<evidence type="ECO:0008006" key="3">
    <source>
        <dbReference type="Google" id="ProtNLM"/>
    </source>
</evidence>
<dbReference type="Pfam" id="PF13797">
    <property type="entry name" value="Post_transc_reg"/>
    <property type="match status" value="1"/>
</dbReference>
<protein>
    <recommendedName>
        <fullName evidence="3">Post-transcriptional regulator ComN</fullName>
    </recommendedName>
</protein>
<dbReference type="EMBL" id="MDER01000075">
    <property type="protein sequence ID" value="ODP26711.1"/>
    <property type="molecule type" value="Genomic_DNA"/>
</dbReference>
<dbReference type="STRING" id="1886670.PTI45_03813"/>
<gene>
    <name evidence="1" type="ORF">PTI45_03813</name>
</gene>